<dbReference type="Proteomes" id="UP000017142">
    <property type="component" value="Unassembled WGS sequence"/>
</dbReference>
<reference evidence="2" key="1">
    <citation type="journal article" date="2013" name="Diversity">
        <title>Genome Sequence of Dickeya solani, a New soft Rot Pathogen of Potato, Suggests its Emergence May Be Related to a Novel Combination of Non-Ribosomal Peptide/Polyketide Synthetase Clusters.</title>
        <authorList>
            <person name="Garlant L."/>
            <person name="Koskinen P."/>
            <person name="Rouhiainen L."/>
            <person name="Laine P."/>
            <person name="Paulin L."/>
            <person name="Auvinen P."/>
            <person name="Holm L."/>
            <person name="Pirhonen M."/>
        </authorList>
    </citation>
    <scope>NUCLEOTIDE SEQUENCE [LARGE SCALE GENOMIC DNA]</scope>
    <source>
        <strain evidence="2">D s0432-1</strain>
    </source>
</reference>
<accession>A0AAV3K9D7</accession>
<evidence type="ECO:0000313" key="2">
    <source>
        <dbReference type="Proteomes" id="UP000017142"/>
    </source>
</evidence>
<sequence length="99" mass="10575">MSHHYVGVSLNSIKILGSIKMKMQTAATLSLSDQNGGGFEDRTQKLTPGESYETNFNSIVEKIIIATPPNFVDSCAKAINDILSDAVRIAISPVPPKAA</sequence>
<organism evidence="1 2">
    <name type="scientific">Dickeya solani D s0432-1</name>
    <dbReference type="NCBI Taxonomy" id="1231725"/>
    <lineage>
        <taxon>Bacteria</taxon>
        <taxon>Pseudomonadati</taxon>
        <taxon>Pseudomonadota</taxon>
        <taxon>Gammaproteobacteria</taxon>
        <taxon>Enterobacterales</taxon>
        <taxon>Pectobacteriaceae</taxon>
        <taxon>Dickeya</taxon>
    </lineage>
</organism>
<protein>
    <submittedName>
        <fullName evidence="1">Uncharacterized protein</fullName>
    </submittedName>
</protein>
<dbReference type="AlphaFoldDB" id="A0AAV3K9D7"/>
<gene>
    <name evidence="1" type="ORF">A544_4048</name>
</gene>
<dbReference type="EMBL" id="AMWE01000004">
    <property type="protein sequence ID" value="ERO57457.1"/>
    <property type="molecule type" value="Genomic_DNA"/>
</dbReference>
<proteinExistence type="predicted"/>
<comment type="caution">
    <text evidence="1">The sequence shown here is derived from an EMBL/GenBank/DDBJ whole genome shotgun (WGS) entry which is preliminary data.</text>
</comment>
<name>A0AAV3K9D7_9GAMM</name>
<evidence type="ECO:0000313" key="1">
    <source>
        <dbReference type="EMBL" id="ERO57457.1"/>
    </source>
</evidence>